<accession>A0A371DKH9</accession>
<evidence type="ECO:0000256" key="1">
    <source>
        <dbReference type="SAM" id="MobiDB-lite"/>
    </source>
</evidence>
<gene>
    <name evidence="2" type="ORF">OH76DRAFT_64970</name>
</gene>
<evidence type="ECO:0000313" key="2">
    <source>
        <dbReference type="EMBL" id="RDX53042.1"/>
    </source>
</evidence>
<protein>
    <submittedName>
        <fullName evidence="2">Uncharacterized protein</fullName>
    </submittedName>
</protein>
<organism evidence="2 3">
    <name type="scientific">Lentinus brumalis</name>
    <dbReference type="NCBI Taxonomy" id="2498619"/>
    <lineage>
        <taxon>Eukaryota</taxon>
        <taxon>Fungi</taxon>
        <taxon>Dikarya</taxon>
        <taxon>Basidiomycota</taxon>
        <taxon>Agaricomycotina</taxon>
        <taxon>Agaricomycetes</taxon>
        <taxon>Polyporales</taxon>
        <taxon>Polyporaceae</taxon>
        <taxon>Lentinus</taxon>
    </lineage>
</organism>
<sequence length="205" mass="22156">MTGGRLSGKRAGMVREHVQGSGDAGASGAPRTLAGSQHTERGTPRQQGPPNTRFPYPISLLRLLLLAVQQLAGPRPSCFIYSGVLSFIGARPTCDRPHPFTRCITGSPLCPRSLVIGRRTTDGIIHTAVRHMDAALKATRWATSICLSSSLQRPIGGWLSPSWYVRRVFSGRGIANAITIADDVRLSPHILRVACRRRVSTSPRG</sequence>
<dbReference type="EMBL" id="KZ857388">
    <property type="protein sequence ID" value="RDX53042.1"/>
    <property type="molecule type" value="Genomic_DNA"/>
</dbReference>
<evidence type="ECO:0000313" key="3">
    <source>
        <dbReference type="Proteomes" id="UP000256964"/>
    </source>
</evidence>
<name>A0A371DKH9_9APHY</name>
<dbReference type="AlphaFoldDB" id="A0A371DKH9"/>
<feature type="region of interest" description="Disordered" evidence="1">
    <location>
        <begin position="18"/>
        <end position="52"/>
    </location>
</feature>
<reference evidence="2 3" key="1">
    <citation type="journal article" date="2018" name="Biotechnol. Biofuels">
        <title>Integrative visual omics of the white-rot fungus Polyporus brumalis exposes the biotechnological potential of its oxidative enzymes for delignifying raw plant biomass.</title>
        <authorList>
            <person name="Miyauchi S."/>
            <person name="Rancon A."/>
            <person name="Drula E."/>
            <person name="Hage H."/>
            <person name="Chaduli D."/>
            <person name="Favel A."/>
            <person name="Grisel S."/>
            <person name="Henrissat B."/>
            <person name="Herpoel-Gimbert I."/>
            <person name="Ruiz-Duenas F.J."/>
            <person name="Chevret D."/>
            <person name="Hainaut M."/>
            <person name="Lin J."/>
            <person name="Wang M."/>
            <person name="Pangilinan J."/>
            <person name="Lipzen A."/>
            <person name="Lesage-Meessen L."/>
            <person name="Navarro D."/>
            <person name="Riley R."/>
            <person name="Grigoriev I.V."/>
            <person name="Zhou S."/>
            <person name="Raouche S."/>
            <person name="Rosso M.N."/>
        </authorList>
    </citation>
    <scope>NUCLEOTIDE SEQUENCE [LARGE SCALE GENOMIC DNA]</scope>
    <source>
        <strain evidence="2 3">BRFM 1820</strain>
    </source>
</reference>
<keyword evidence="3" id="KW-1185">Reference proteome</keyword>
<dbReference type="Proteomes" id="UP000256964">
    <property type="component" value="Unassembled WGS sequence"/>
</dbReference>
<proteinExistence type="predicted"/>